<dbReference type="Gene3D" id="3.40.430.10">
    <property type="entry name" value="Dihydrofolate Reductase, subunit A"/>
    <property type="match status" value="1"/>
</dbReference>
<feature type="binding site" evidence="16">
    <location>
        <position position="222"/>
    </location>
    <ligand>
        <name>NADP(+)</name>
        <dbReference type="ChEBI" id="CHEBI:58349"/>
    </ligand>
</feature>
<dbReference type="PIRSF" id="PIRSF006769">
    <property type="entry name" value="RibD"/>
    <property type="match status" value="1"/>
</dbReference>
<gene>
    <name evidence="19" type="ORF">U725_01017</name>
</gene>
<comment type="catalytic activity">
    <reaction evidence="13 14">
        <text>2,5-diamino-6-hydroxy-4-(5-phosphoribosylamino)-pyrimidine + H2O + H(+) = 5-amino-6-(5-phospho-D-ribosylamino)uracil + NH4(+)</text>
        <dbReference type="Rhea" id="RHEA:21868"/>
        <dbReference type="ChEBI" id="CHEBI:15377"/>
        <dbReference type="ChEBI" id="CHEBI:15378"/>
        <dbReference type="ChEBI" id="CHEBI:28938"/>
        <dbReference type="ChEBI" id="CHEBI:58453"/>
        <dbReference type="ChEBI" id="CHEBI:58614"/>
        <dbReference type="EC" id="3.5.4.26"/>
    </reaction>
</comment>
<dbReference type="InterPro" id="IPR002125">
    <property type="entry name" value="CMP_dCMP_dom"/>
</dbReference>
<feature type="binding site" evidence="16">
    <location>
        <position position="208"/>
    </location>
    <ligand>
        <name>substrate</name>
    </ligand>
</feature>
<feature type="domain" description="CMP/dCMP-type deaminase" evidence="18">
    <location>
        <begin position="2"/>
        <end position="124"/>
    </location>
</feature>
<dbReference type="SUPFAM" id="SSF53927">
    <property type="entry name" value="Cytidine deaminase-like"/>
    <property type="match status" value="1"/>
</dbReference>
<keyword evidence="10 14" id="KW-0560">Oxidoreductase</keyword>
<dbReference type="NCBIfam" id="TIGR00326">
    <property type="entry name" value="eubact_ribD"/>
    <property type="match status" value="1"/>
</dbReference>
<dbReference type="PROSITE" id="PS51747">
    <property type="entry name" value="CYT_DCMP_DEAMINASES_2"/>
    <property type="match status" value="1"/>
</dbReference>
<dbReference type="GO" id="GO:0046872">
    <property type="term" value="F:metal ion binding"/>
    <property type="evidence" value="ECO:0007669"/>
    <property type="project" value="UniProtKB-KW"/>
</dbReference>
<dbReference type="RefSeq" id="WP_011835374.1">
    <property type="nucleotide sequence ID" value="NZ_AZSI01000022.1"/>
</dbReference>
<feature type="binding site" evidence="17">
    <location>
        <position position="76"/>
    </location>
    <ligand>
        <name>Zn(2+)</name>
        <dbReference type="ChEBI" id="CHEBI:29105"/>
        <note>catalytic</note>
    </ligand>
</feature>
<organism evidence="19 20">
    <name type="scientific">Lactococcus cremoris subsp. cremoris GE214</name>
    <dbReference type="NCBI Taxonomy" id="1415168"/>
    <lineage>
        <taxon>Bacteria</taxon>
        <taxon>Bacillati</taxon>
        <taxon>Bacillota</taxon>
        <taxon>Bacilli</taxon>
        <taxon>Lactobacillales</taxon>
        <taxon>Streptococcaceae</taxon>
        <taxon>Lactococcus</taxon>
        <taxon>Lactococcus cremoris subsp. cremoris</taxon>
    </lineage>
</organism>
<feature type="binding site" evidence="17">
    <location>
        <position position="51"/>
    </location>
    <ligand>
        <name>Zn(2+)</name>
        <dbReference type="ChEBI" id="CHEBI:29105"/>
        <note>catalytic</note>
    </ligand>
</feature>
<name>A0A084ABW3_LACLC</name>
<feature type="binding site" evidence="16">
    <location>
        <begin position="295"/>
        <end position="301"/>
    </location>
    <ligand>
        <name>NADP(+)</name>
        <dbReference type="ChEBI" id="CHEBI:58349"/>
    </ligand>
</feature>
<dbReference type="GO" id="GO:0008835">
    <property type="term" value="F:diaminohydroxyphosphoribosylaminopyrimidine deaminase activity"/>
    <property type="evidence" value="ECO:0007669"/>
    <property type="project" value="UniProtKB-EC"/>
</dbReference>
<evidence type="ECO:0000256" key="8">
    <source>
        <dbReference type="ARBA" id="ARBA00022833"/>
    </source>
</evidence>
<keyword evidence="8 14" id="KW-0862">Zinc</keyword>
<dbReference type="InterPro" id="IPR050765">
    <property type="entry name" value="Riboflavin_Biosynth_HTPR"/>
</dbReference>
<reference evidence="19 20" key="1">
    <citation type="submission" date="2014-06" db="EMBL/GenBank/DDBJ databases">
        <title>Draft genome sequence of the putrescine producing strain Lactococcus lactis subsp cremoris GE214.</title>
        <authorList>
            <person name="Ladero V."/>
            <person name="Linares D.M."/>
            <person name="del Rio B."/>
            <person name="Mayo B."/>
            <person name="Martin M.C."/>
            <person name="Fernandez M."/>
            <person name="Alvarez M.A."/>
        </authorList>
    </citation>
    <scope>NUCLEOTIDE SEQUENCE [LARGE SCALE GENOMIC DNA]</scope>
    <source>
        <strain evidence="19 20">GE214</strain>
    </source>
</reference>
<comment type="cofactor">
    <cofactor evidence="14 17">
        <name>Zn(2+)</name>
        <dbReference type="ChEBI" id="CHEBI:29105"/>
    </cofactor>
    <text evidence="14 17">Binds 1 zinc ion.</text>
</comment>
<dbReference type="AlphaFoldDB" id="A0A084ABW3"/>
<dbReference type="UniPathway" id="UPA00275">
    <property type="reaction ID" value="UER00401"/>
</dbReference>
<evidence type="ECO:0000256" key="7">
    <source>
        <dbReference type="ARBA" id="ARBA00022801"/>
    </source>
</evidence>
<feature type="active site" description="Proton donor" evidence="15">
    <location>
        <position position="53"/>
    </location>
</feature>
<dbReference type="InterPro" id="IPR011549">
    <property type="entry name" value="RibD_C"/>
</dbReference>
<comment type="function">
    <text evidence="1 14">Converts 2,5-diamino-6-(ribosylamino)-4(3h)-pyrimidinone 5'-phosphate into 5-amino-6-(ribosylamino)-2,4(1h,3h)-pyrimidinedione 5'-phosphate.</text>
</comment>
<dbReference type="PANTHER" id="PTHR38011">
    <property type="entry name" value="DIHYDROFOLATE REDUCTASE FAMILY PROTEIN (AFU_ORTHOLOGUE AFUA_8G06820)"/>
    <property type="match status" value="1"/>
</dbReference>
<sequence length="362" mass="39825">MENDEHFMNLAILLARKGGGNVNPNPQVGAIIVNDGRIIGQGYHEKYGEAHAEINAFKSCIESPEGSTIYVTLEPCAHQGKQPPCFEAIIKNKVKRVVIGSLDPNPLVAGKGIEAMKKAGIDVSLKVLEKECKDLNKIFFHYVTQRTPYVMMKYAMTLDGKIATYKGQSKWITGEKARQKVHEDRSRFMAIMIGVETLLKDDPQLTARIKNGINPIRIICDTQLRTPLTSKIVSTAFEIPTIIATSNENIQKHQAFIEAGCEILLVSSISKHLDLKDLITKLGEREIDSLILEGGARLNASALKAGIVQKVQAYIAPKIFGGKEAPSSVEGLGVEHPDQAYLLDRPQVAYLGEDILLESELI</sequence>
<dbReference type="SMR" id="A0A084ABW3"/>
<feature type="binding site" evidence="17">
    <location>
        <position position="85"/>
    </location>
    <ligand>
        <name>Zn(2+)</name>
        <dbReference type="ChEBI" id="CHEBI:29105"/>
        <note>catalytic</note>
    </ligand>
</feature>
<dbReference type="InterPro" id="IPR002734">
    <property type="entry name" value="RibDG_C"/>
</dbReference>
<comment type="similarity">
    <text evidence="5 14">In the C-terminal section; belongs to the HTP reductase family.</text>
</comment>
<comment type="catalytic activity">
    <reaction evidence="12 14">
        <text>5-amino-6-(5-phospho-D-ribitylamino)uracil + NADP(+) = 5-amino-6-(5-phospho-D-ribosylamino)uracil + NADPH + H(+)</text>
        <dbReference type="Rhea" id="RHEA:17845"/>
        <dbReference type="ChEBI" id="CHEBI:15378"/>
        <dbReference type="ChEBI" id="CHEBI:57783"/>
        <dbReference type="ChEBI" id="CHEBI:58349"/>
        <dbReference type="ChEBI" id="CHEBI:58421"/>
        <dbReference type="ChEBI" id="CHEBI:58453"/>
        <dbReference type="EC" id="1.1.1.193"/>
    </reaction>
</comment>
<dbReference type="Pfam" id="PF00383">
    <property type="entry name" value="dCMP_cyt_deam_1"/>
    <property type="match status" value="1"/>
</dbReference>
<dbReference type="InterPro" id="IPR024072">
    <property type="entry name" value="DHFR-like_dom_sf"/>
</dbReference>
<dbReference type="Proteomes" id="UP000028401">
    <property type="component" value="Unassembled WGS sequence"/>
</dbReference>
<feature type="binding site" evidence="16">
    <location>
        <position position="205"/>
    </location>
    <ligand>
        <name>substrate</name>
    </ligand>
</feature>
<feature type="binding site" evidence="16">
    <location>
        <position position="293"/>
    </location>
    <ligand>
        <name>substrate</name>
    </ligand>
</feature>
<dbReference type="GO" id="GO:0050661">
    <property type="term" value="F:NADP binding"/>
    <property type="evidence" value="ECO:0007669"/>
    <property type="project" value="InterPro"/>
</dbReference>
<dbReference type="SUPFAM" id="SSF53597">
    <property type="entry name" value="Dihydrofolate reductase-like"/>
    <property type="match status" value="1"/>
</dbReference>
<dbReference type="Gene3D" id="3.40.140.10">
    <property type="entry name" value="Cytidine Deaminase, domain 2"/>
    <property type="match status" value="1"/>
</dbReference>
<dbReference type="EC" id="3.5.4.26" evidence="14"/>
<evidence type="ECO:0000313" key="19">
    <source>
        <dbReference type="EMBL" id="KEY62792.1"/>
    </source>
</evidence>
<evidence type="ECO:0000256" key="9">
    <source>
        <dbReference type="ARBA" id="ARBA00022857"/>
    </source>
</evidence>
<feature type="binding site" evidence="16">
    <location>
        <position position="155"/>
    </location>
    <ligand>
        <name>NADP(+)</name>
        <dbReference type="ChEBI" id="CHEBI:58349"/>
    </ligand>
</feature>
<evidence type="ECO:0000256" key="4">
    <source>
        <dbReference type="ARBA" id="ARBA00005259"/>
    </source>
</evidence>
<protein>
    <recommendedName>
        <fullName evidence="14">Riboflavin biosynthesis protein RibD</fullName>
    </recommendedName>
    <domain>
        <recommendedName>
            <fullName evidence="14">Diaminohydroxyphosphoribosylaminopyrimidine deaminase</fullName>
            <shortName evidence="14">DRAP deaminase</shortName>
            <ecNumber evidence="14">3.5.4.26</ecNumber>
        </recommendedName>
        <alternativeName>
            <fullName evidence="14">Riboflavin-specific deaminase</fullName>
        </alternativeName>
    </domain>
    <domain>
        <recommendedName>
            <fullName evidence="14">5-amino-6-(5-phosphoribosylamino)uracil reductase</fullName>
            <ecNumber evidence="14">1.1.1.193</ecNumber>
        </recommendedName>
        <alternativeName>
            <fullName evidence="14">HTP reductase</fullName>
        </alternativeName>
    </domain>
</protein>
<comment type="similarity">
    <text evidence="4 14">In the N-terminal section; belongs to the cytidine and deoxycytidylate deaminase family.</text>
</comment>
<evidence type="ECO:0000256" key="3">
    <source>
        <dbReference type="ARBA" id="ARBA00004910"/>
    </source>
</evidence>
<evidence type="ECO:0000256" key="1">
    <source>
        <dbReference type="ARBA" id="ARBA00002151"/>
    </source>
</evidence>
<proteinExistence type="inferred from homology"/>
<keyword evidence="14" id="KW-0686">Riboflavin biosynthesis</keyword>
<feature type="binding site" evidence="16">
    <location>
        <position position="197"/>
    </location>
    <ligand>
        <name>NADP(+)</name>
        <dbReference type="ChEBI" id="CHEBI:58349"/>
    </ligand>
</feature>
<dbReference type="PATRIC" id="fig|1415168.3.peg.1079"/>
<evidence type="ECO:0000256" key="15">
    <source>
        <dbReference type="PIRSR" id="PIRSR006769-1"/>
    </source>
</evidence>
<feature type="binding site" evidence="16">
    <location>
        <position position="171"/>
    </location>
    <ligand>
        <name>NADP(+)</name>
        <dbReference type="ChEBI" id="CHEBI:58349"/>
    </ligand>
</feature>
<keyword evidence="6 14" id="KW-0479">Metal-binding</keyword>
<keyword evidence="9 14" id="KW-0521">NADP</keyword>
<dbReference type="Pfam" id="PF01872">
    <property type="entry name" value="RibD_C"/>
    <property type="match status" value="1"/>
</dbReference>
<dbReference type="NCBIfam" id="TIGR00227">
    <property type="entry name" value="ribD_Cterm"/>
    <property type="match status" value="1"/>
</dbReference>
<evidence type="ECO:0000256" key="17">
    <source>
        <dbReference type="PIRSR" id="PIRSR006769-3"/>
    </source>
</evidence>
<evidence type="ECO:0000256" key="16">
    <source>
        <dbReference type="PIRSR" id="PIRSR006769-2"/>
    </source>
</evidence>
<evidence type="ECO:0000256" key="13">
    <source>
        <dbReference type="ARBA" id="ARBA00049886"/>
    </source>
</evidence>
<evidence type="ECO:0000256" key="6">
    <source>
        <dbReference type="ARBA" id="ARBA00022723"/>
    </source>
</evidence>
<dbReference type="CDD" id="cd01284">
    <property type="entry name" value="Riboflavin_deaminase-reductase"/>
    <property type="match status" value="1"/>
</dbReference>
<evidence type="ECO:0000256" key="12">
    <source>
        <dbReference type="ARBA" id="ARBA00049861"/>
    </source>
</evidence>
<feature type="binding site" evidence="16">
    <location>
        <position position="185"/>
    </location>
    <ligand>
        <name>substrate</name>
    </ligand>
</feature>
<dbReference type="PANTHER" id="PTHR38011:SF7">
    <property type="entry name" value="2,5-DIAMINO-6-RIBOSYLAMINO-4(3H)-PYRIMIDINONE 5'-PHOSPHATE REDUCTASE"/>
    <property type="match status" value="1"/>
</dbReference>
<keyword evidence="7 14" id="KW-0378">Hydrolase</keyword>
<dbReference type="EMBL" id="AZSI01000022">
    <property type="protein sequence ID" value="KEY62792.1"/>
    <property type="molecule type" value="Genomic_DNA"/>
</dbReference>
<evidence type="ECO:0000256" key="14">
    <source>
        <dbReference type="PIRNR" id="PIRNR006769"/>
    </source>
</evidence>
<dbReference type="EC" id="1.1.1.193" evidence="14"/>
<evidence type="ECO:0000259" key="18">
    <source>
        <dbReference type="PROSITE" id="PS51747"/>
    </source>
</evidence>
<keyword evidence="11" id="KW-0511">Multifunctional enzyme</keyword>
<accession>A0A084ABW3</accession>
<evidence type="ECO:0000256" key="2">
    <source>
        <dbReference type="ARBA" id="ARBA00004882"/>
    </source>
</evidence>
<dbReference type="InterPro" id="IPR004794">
    <property type="entry name" value="Eubact_RibD"/>
</dbReference>
<dbReference type="GO" id="GO:0009231">
    <property type="term" value="P:riboflavin biosynthetic process"/>
    <property type="evidence" value="ECO:0007669"/>
    <property type="project" value="UniProtKB-UniPathway"/>
</dbReference>
<comment type="caution">
    <text evidence="19">The sequence shown here is derived from an EMBL/GenBank/DDBJ whole genome shotgun (WGS) entry which is preliminary data.</text>
</comment>
<evidence type="ECO:0000256" key="10">
    <source>
        <dbReference type="ARBA" id="ARBA00023002"/>
    </source>
</evidence>
<evidence type="ECO:0000256" key="11">
    <source>
        <dbReference type="ARBA" id="ARBA00023268"/>
    </source>
</evidence>
<evidence type="ECO:0000313" key="20">
    <source>
        <dbReference type="Proteomes" id="UP000028401"/>
    </source>
</evidence>
<dbReference type="InterPro" id="IPR016193">
    <property type="entry name" value="Cytidine_deaminase-like"/>
</dbReference>
<feature type="binding site" evidence="16">
    <location>
        <position position="201"/>
    </location>
    <ligand>
        <name>NADP(+)</name>
        <dbReference type="ChEBI" id="CHEBI:58349"/>
    </ligand>
</feature>
<comment type="pathway">
    <text evidence="3 14">Cofactor biosynthesis; riboflavin biosynthesis; 5-amino-6-(D-ribitylamino)uracil from GTP: step 3/4.</text>
</comment>
<dbReference type="FunFam" id="3.40.140.10:FF:000025">
    <property type="entry name" value="Riboflavin biosynthesis protein RibD"/>
    <property type="match status" value="1"/>
</dbReference>
<evidence type="ECO:0000256" key="5">
    <source>
        <dbReference type="ARBA" id="ARBA00007417"/>
    </source>
</evidence>
<dbReference type="GO" id="GO:0008703">
    <property type="term" value="F:5-amino-6-(5-phosphoribosylamino)uracil reductase activity"/>
    <property type="evidence" value="ECO:0007669"/>
    <property type="project" value="UniProtKB-EC"/>
</dbReference>
<comment type="pathway">
    <text evidence="2 14">Cofactor biosynthesis; riboflavin biosynthesis; 5-amino-6-(D-ribitylamino)uracil from GTP: step 2/4.</text>
</comment>
<feature type="binding site" evidence="16">
    <location>
        <position position="169"/>
    </location>
    <ligand>
        <name>NADP(+)</name>
        <dbReference type="ChEBI" id="CHEBI:58349"/>
    </ligand>
</feature>